<evidence type="ECO:0000256" key="2">
    <source>
        <dbReference type="PROSITE-ProRule" id="PRU00176"/>
    </source>
</evidence>
<dbReference type="GO" id="GO:0003729">
    <property type="term" value="F:mRNA binding"/>
    <property type="evidence" value="ECO:0007669"/>
    <property type="project" value="EnsemblPlants"/>
</dbReference>
<gene>
    <name evidence="6 7 8" type="primary">LOC108986495</name>
</gene>
<dbReference type="AlphaFoldDB" id="A0A2I4E5J1"/>
<name>A0A2I4E5J1_JUGRE</name>
<evidence type="ECO:0000313" key="6">
    <source>
        <dbReference type="RefSeq" id="XP_018814667.2"/>
    </source>
</evidence>
<evidence type="ECO:0000313" key="7">
    <source>
        <dbReference type="RefSeq" id="XP_035544085.1"/>
    </source>
</evidence>
<feature type="domain" description="RRM" evidence="4">
    <location>
        <begin position="271"/>
        <end position="347"/>
    </location>
</feature>
<dbReference type="Pfam" id="PF00076">
    <property type="entry name" value="RRM_1"/>
    <property type="match status" value="2"/>
</dbReference>
<dbReference type="InterPro" id="IPR000504">
    <property type="entry name" value="RRM_dom"/>
</dbReference>
<evidence type="ECO:0000259" key="4">
    <source>
        <dbReference type="PROSITE" id="PS50102"/>
    </source>
</evidence>
<dbReference type="SUPFAM" id="SSF54928">
    <property type="entry name" value="RNA-binding domain, RBD"/>
    <property type="match status" value="2"/>
</dbReference>
<dbReference type="GeneID" id="108986495"/>
<evidence type="ECO:0000313" key="8">
    <source>
        <dbReference type="RefSeq" id="XP_035544086.1"/>
    </source>
</evidence>
<keyword evidence="1 2" id="KW-0694">RNA-binding</keyword>
<dbReference type="Gene3D" id="3.30.70.330">
    <property type="match status" value="2"/>
</dbReference>
<dbReference type="GO" id="GO:0005737">
    <property type="term" value="C:cytoplasm"/>
    <property type="evidence" value="ECO:0007669"/>
    <property type="project" value="EnsemblPlants"/>
</dbReference>
<dbReference type="SMART" id="SM00360">
    <property type="entry name" value="RRM"/>
    <property type="match status" value="2"/>
</dbReference>
<dbReference type="InterPro" id="IPR035979">
    <property type="entry name" value="RBD_domain_sf"/>
</dbReference>
<dbReference type="RefSeq" id="XP_035544085.1">
    <property type="nucleotide sequence ID" value="XM_035688192.1"/>
</dbReference>
<reference evidence="6 7" key="1">
    <citation type="submission" date="2025-04" db="UniProtKB">
        <authorList>
            <consortium name="RefSeq"/>
        </authorList>
    </citation>
    <scope>IDENTIFICATION</scope>
    <source>
        <tissue evidence="6 7">Leaves</tissue>
    </source>
</reference>
<dbReference type="OrthoDB" id="1875751at2759"/>
<dbReference type="PANTHER" id="PTHR10352">
    <property type="entry name" value="EUKARYOTIC TRANSLATION INITIATION FACTOR 3 SUBUNIT G"/>
    <property type="match status" value="1"/>
</dbReference>
<feature type="compositionally biased region" description="Low complexity" evidence="3">
    <location>
        <begin position="354"/>
        <end position="371"/>
    </location>
</feature>
<protein>
    <submittedName>
        <fullName evidence="6 7">UBP1-associated protein 2A-like</fullName>
    </submittedName>
</protein>
<evidence type="ECO:0000256" key="1">
    <source>
        <dbReference type="ARBA" id="ARBA00022884"/>
    </source>
</evidence>
<dbReference type="GO" id="GO:0051028">
    <property type="term" value="P:mRNA transport"/>
    <property type="evidence" value="ECO:0007669"/>
    <property type="project" value="EnsemblPlants"/>
</dbReference>
<dbReference type="PROSITE" id="PS50102">
    <property type="entry name" value="RRM"/>
    <property type="match status" value="2"/>
</dbReference>
<sequence length="513" mass="55731">MPKKRKLDSKSAEASGPTKQKQQLQLRKLEKDKQPYFVTEEYIDDEDSDEYEEVEEEEEEEEEEDEDEEEEEEEGDEAEEEEDVEEEEEEEENGDEHPYKPQSKAKTSMKGSAPATSRDDNDEDDEPLQKVLEPFSKEQIISLLVEAADRHPELADRIRKVADEEPAHRKIFVHGLGWDTNTLTLMNVFKQYGEIEDCKAVCDKISGKSKGYGFVIFKSRSGARKALKQPQKKIGHRMTACQLASIGPIPMGSATGATPTPPGPLSEYTQRKIYVSNVGAELDIQKLLMFFAKYGEIEEGPLGLDRATGKPKGFCLFVYKTAESAKKALEEPHKNFEGHILHCQRAIDGPKPNKPQQLQQHPQNPQNAQFQRNENPGFIGGAAVAAVPGHLMAPPAAAGIGYNQGAVAAQALNPALGQAITALLATRGAGFGLTNLLGTLGSAAAVNPGVPAAGHGIQGAYQNQASISAGLIGGYANQGVQGGYPNQQIGQSGSGRGQHGVTQYGTMTPYMGQ</sequence>
<dbReference type="Proteomes" id="UP000235220">
    <property type="component" value="Chromosome 3"/>
</dbReference>
<dbReference type="RefSeq" id="XP_035544086.1">
    <property type="nucleotide sequence ID" value="XM_035688193.1"/>
</dbReference>
<dbReference type="RefSeq" id="XP_018814667.2">
    <property type="nucleotide sequence ID" value="XM_018959122.2"/>
</dbReference>
<accession>A0A2I4E5J1</accession>
<feature type="region of interest" description="Disordered" evidence="3">
    <location>
        <begin position="1"/>
        <end position="126"/>
    </location>
</feature>
<dbReference type="GO" id="GO:0005634">
    <property type="term" value="C:nucleus"/>
    <property type="evidence" value="ECO:0007669"/>
    <property type="project" value="EnsemblPlants"/>
</dbReference>
<dbReference type="STRING" id="51240.A0A2I4E5J1"/>
<dbReference type="KEGG" id="jre:108986495"/>
<evidence type="ECO:0000256" key="3">
    <source>
        <dbReference type="SAM" id="MobiDB-lite"/>
    </source>
</evidence>
<dbReference type="InterPro" id="IPR012677">
    <property type="entry name" value="Nucleotide-bd_a/b_plait_sf"/>
</dbReference>
<proteinExistence type="predicted"/>
<feature type="compositionally biased region" description="Acidic residues" evidence="3">
    <location>
        <begin position="41"/>
        <end position="94"/>
    </location>
</feature>
<keyword evidence="5" id="KW-1185">Reference proteome</keyword>
<evidence type="ECO:0000313" key="5">
    <source>
        <dbReference type="Proteomes" id="UP000235220"/>
    </source>
</evidence>
<dbReference type="Gramene" id="Jr03_19430_p1">
    <property type="protein sequence ID" value="cds.Jr03_19430_p1"/>
    <property type="gene ID" value="Jr03_19430"/>
</dbReference>
<organism evidence="5 6">
    <name type="scientific">Juglans regia</name>
    <name type="common">English walnut</name>
    <dbReference type="NCBI Taxonomy" id="51240"/>
    <lineage>
        <taxon>Eukaryota</taxon>
        <taxon>Viridiplantae</taxon>
        <taxon>Streptophyta</taxon>
        <taxon>Embryophyta</taxon>
        <taxon>Tracheophyta</taxon>
        <taxon>Spermatophyta</taxon>
        <taxon>Magnoliopsida</taxon>
        <taxon>eudicotyledons</taxon>
        <taxon>Gunneridae</taxon>
        <taxon>Pentapetalae</taxon>
        <taxon>rosids</taxon>
        <taxon>fabids</taxon>
        <taxon>Fagales</taxon>
        <taxon>Juglandaceae</taxon>
        <taxon>Juglans</taxon>
    </lineage>
</organism>
<feature type="domain" description="RRM" evidence="4">
    <location>
        <begin position="169"/>
        <end position="256"/>
    </location>
</feature>
<feature type="region of interest" description="Disordered" evidence="3">
    <location>
        <begin position="347"/>
        <end position="374"/>
    </location>
</feature>